<dbReference type="GO" id="GO:0016874">
    <property type="term" value="F:ligase activity"/>
    <property type="evidence" value="ECO:0007669"/>
    <property type="project" value="UniProtKB-KW"/>
</dbReference>
<keyword evidence="2" id="KW-0597">Phosphoprotein</keyword>
<sequence>MSCVEMLSGYRYQSLPDLSGKRDPVHSGLSITRSVRLQLHEEFHQSNIDLQSIIRAAFAKVLLGYIDSTEFLFGELQSVPHDQPSSLALLRISLSDHDTCVNFVQQIKQRAGAHGDVSPEFIGSSLGLPSEVNPLPARFVCGTLAALTSVYSDGLLLLGIPDSRTDGEPHLSSQDSGLVELSAVCDSAIMSEPALQNYIDQVCATAQFISANPTMPLVSIIPLPRNLMSAYEEDYDSSRAHVAVNWLMHNAATRPDAIAHEIYKTLEEPPVLLSYAELNSRSNMLAHWFIKQGIQLEDKVAVCRARDEHFYIANAALFKCGACYISIDPELPLERRQFIVRDSGAKFVVTTASLAPDFGDAALVPESAAMTRDISEHSSDDICLAQLDSLAYLLYTSGTTGTPKGCLLNHRGLYWAIEAMCTYPRPVTNPNTDKRLALASIAFDVHISEICQTWCLGICLVSAPRYEILADLQGNLINLGITHAGMVPSMIEATLSGPDDLPLKYLVSGGEKISDSLLRKWANHPSLILANFYGPTEATIGCTSRLIRQTDRKENIGHPFPSCRAYVVDANMNIVPRGNPGELVVEGPLVGRGYHNLPDATAKAFKRWPTPESNTYCTGDLVRMMPDDTIEIMGRIDTQIKLRGVRIESEGVSNVLRKAAPQQPLDIATLIAKHPDSGSDLLVSFVAFGDRQTSVAERRSGHVELAHDFPPTLMEALKSVAARELAVYMRPSHIIPVIFLPLSLNMKTDTKLLAEFFRATPISTLLAVQREHKVAELPLSPQKTGSLDTDQHLVAEIVSRLSSTPLAQIRADSNLLECGMDSLKLSVLARELRKLWPNSRTAVSDVIADPVLSSVASLKQNSSREGAECGNLLHEFDRRWRTTVESIFRPEDVEAVLPTFPVQEGVLFQALVSPTQYVQHFIYRLKAHIEIPVVRRAWVEAVRQHPILRTVFLVEDTPMQVLLRPEVVQAPLAIHHQALGLEYTKFPSWFLEAEKDRISTEINSDLSSPTFRVNIYESQDRFMVVSLSHAIYDGIALPNLMKSLDLIIAGDCAHEVVRLQPMLESIYSSQESASRFWIRKLGHLDLSRLSPRRPAKPQAQFIRRVFSSISFEAMLSACRMQHTTLQALGCAAYALAGRDCLGWRNGAIFGIIRSGRSLPVDGVENAVAPLVSLVPFVLLESGISSSDILAKSQAELASTLAFEHTPLGNIQRWLGVQLLFETLFSCRVEEDRKPYESFDHCKTKTPVTEFILSVEVLANPGTNTIEVRAGFTDEVQFGQVENLLSSIERHFLLLSRGESIPSSGDEVTETSKQEPLAAKPDDSRHTSEDDELVKSLITAVASFLNTEPPLVTPGASLISLGLTSLKAVALSRKLKDIGIFVSPIDIIQTDAIGRLALKCEVTNSRSSQPRNPEQTQWLDSLHQELVDGLDIAELKLTEDDELQVTGATALQAGMLSQTVNSDDRLYVHGFTFKLKPGCSVEKLQSAWLQTIKDIGILRTSFVFSESSGRWAQVLHSEAELPWTEGDFKEPFSALSQFILGLPLAEIHDFKIPPLHLCHFNVNACDYLLVVLHHALYDGISLPLLFHRVRSVYHGVVLPTPVLFHNLVPQILIQEHFGTSYWAKRLTGASIFTFPRTPSISTGAWRSSAECQIEPAEIQRTCRRYHINAQCLGQAAMARLLSDLSKQSDVTFGQVISGRTLPGAEKVIGPVFNTIPCHINMSLYRTYGDLLRGIQCANNESLSYQHASLRSIQRELGVRALIDALFLFQPDVSDLNDLPPIWDSLDLAGKEETKTQYGLNIELYQSSSGFTIRASCSAAVMDQAKLRELLSEFSNILRQVTTHPSIPILAQHGPNPSSEKATGDLKISTPSPPPETHTDAYSPDFDGWTVPQMKFRDLLVAFTKIPASNIQPSSQLAALGLDSISSIQLTSMVKRAGIKLSAADVARSITVADVAAIIARNSGLPRLSDEKSASPLSHPLLDDHVITKVRRTLPPSLQDAVELLAPVTPGMDFILSSWVRSGGWRFQHAFTFKLAPSVSPSRLHQAWNKLVERHAILRTIFTTLGNQNIICVLKPGSISTPWNEVIVDGSVGDLEEVGKIAKKTVDNPPRLRNGPAARVTYMRGKEGDYLILEMHHVLYDAWSFNMILRDLEDIYLGKALTERNDLRQLMNAIVSQENIQEQRTYWETALRDFEPSMVELSRTTQPNTQGFLSSMAIEKLARQAHAPLLFSLGVHQAALTIRPYLSRTTRVVTGGLAATGACLSALSLVKHYLPETNILTTRTCCVFRDLVFGFSALNKLSMEWGLPLHMILLACWARVQARRSNGGERGVIFGLLHNGRGLDGTDDVPAPSINVLPVYIRNPLKQDIISVATSLHTDLKLRSPVVQQSRLRDIGTWVGASGKPLFHYFVNMLKVPSVDSRSETSPRILERIKVGNVLFFRRIRILTTSFLLGAE</sequence>
<reference evidence="7 8" key="1">
    <citation type="submission" date="2014-11" db="EMBL/GenBank/DDBJ databases">
        <authorList>
            <person name="Wibberg Daniel"/>
        </authorList>
    </citation>
    <scope>NUCLEOTIDE SEQUENCE [LARGE SCALE GENOMIC DNA]</scope>
    <source>
        <strain evidence="7">Rhizoctonia solani AG1-IB 7/3/14</strain>
    </source>
</reference>
<dbReference type="GO" id="GO:0005737">
    <property type="term" value="C:cytoplasm"/>
    <property type="evidence" value="ECO:0007669"/>
    <property type="project" value="TreeGrafter"/>
</dbReference>
<dbReference type="PANTHER" id="PTHR45527">
    <property type="entry name" value="NONRIBOSOMAL PEPTIDE SYNTHETASE"/>
    <property type="match status" value="1"/>
</dbReference>
<dbReference type="PANTHER" id="PTHR45527:SF1">
    <property type="entry name" value="FATTY ACID SYNTHASE"/>
    <property type="match status" value="1"/>
</dbReference>
<keyword evidence="1" id="KW-0596">Phosphopantetheine</keyword>
<dbReference type="InterPro" id="IPR009081">
    <property type="entry name" value="PP-bd_ACP"/>
</dbReference>
<dbReference type="Proteomes" id="UP000059188">
    <property type="component" value="Unassembled WGS sequence"/>
</dbReference>
<dbReference type="SUPFAM" id="SSF47336">
    <property type="entry name" value="ACP-like"/>
    <property type="match status" value="1"/>
</dbReference>
<dbReference type="InterPro" id="IPR001242">
    <property type="entry name" value="Condensation_dom"/>
</dbReference>
<dbReference type="Gene3D" id="3.30.559.30">
    <property type="entry name" value="Nonribosomal peptide synthetase, condensation domain"/>
    <property type="match status" value="3"/>
</dbReference>
<keyword evidence="4" id="KW-0511">Multifunctional enzyme</keyword>
<dbReference type="Gene3D" id="1.10.1200.10">
    <property type="entry name" value="ACP-like"/>
    <property type="match status" value="2"/>
</dbReference>
<dbReference type="InterPro" id="IPR020806">
    <property type="entry name" value="PKS_PP-bd"/>
</dbReference>
<evidence type="ECO:0000256" key="4">
    <source>
        <dbReference type="ARBA" id="ARBA00023268"/>
    </source>
</evidence>
<keyword evidence="8" id="KW-1185">Reference proteome</keyword>
<dbReference type="OrthoDB" id="416786at2759"/>
<dbReference type="InterPro" id="IPR020845">
    <property type="entry name" value="AMP-binding_CS"/>
</dbReference>
<dbReference type="PROSITE" id="PS00455">
    <property type="entry name" value="AMP_BINDING"/>
    <property type="match status" value="1"/>
</dbReference>
<dbReference type="EMBL" id="LN679100">
    <property type="protein sequence ID" value="CEL52447.1"/>
    <property type="molecule type" value="Genomic_DNA"/>
</dbReference>
<evidence type="ECO:0000256" key="1">
    <source>
        <dbReference type="ARBA" id="ARBA00022450"/>
    </source>
</evidence>
<dbReference type="InterPro" id="IPR036736">
    <property type="entry name" value="ACP-like_sf"/>
</dbReference>
<evidence type="ECO:0000256" key="3">
    <source>
        <dbReference type="ARBA" id="ARBA00022598"/>
    </source>
</evidence>
<dbReference type="GO" id="GO:0031177">
    <property type="term" value="F:phosphopantetheine binding"/>
    <property type="evidence" value="ECO:0007669"/>
    <property type="project" value="InterPro"/>
</dbReference>
<dbReference type="Pfam" id="PF00668">
    <property type="entry name" value="Condensation"/>
    <property type="match status" value="3"/>
</dbReference>
<dbReference type="CDD" id="cd19542">
    <property type="entry name" value="CT_NRPS-like"/>
    <property type="match status" value="1"/>
</dbReference>
<dbReference type="Gene3D" id="3.30.559.10">
    <property type="entry name" value="Chloramphenicol acetyltransferase-like domain"/>
    <property type="match status" value="3"/>
</dbReference>
<dbReference type="Pfam" id="PF00550">
    <property type="entry name" value="PP-binding"/>
    <property type="match status" value="1"/>
</dbReference>
<dbReference type="PROSITE" id="PS00012">
    <property type="entry name" value="PHOSPHOPANTETHEINE"/>
    <property type="match status" value="1"/>
</dbReference>
<dbReference type="InterPro" id="IPR042099">
    <property type="entry name" value="ANL_N_sf"/>
</dbReference>
<dbReference type="InterPro" id="IPR006162">
    <property type="entry name" value="Ppantetheine_attach_site"/>
</dbReference>
<dbReference type="InterPro" id="IPR023213">
    <property type="entry name" value="CAT-like_dom_sf"/>
</dbReference>
<keyword evidence="3" id="KW-0436">Ligase</keyword>
<accession>A0A0B7F881</accession>
<organism evidence="7 8">
    <name type="scientific">Thanatephorus cucumeris (strain AG1-IB / isolate 7/3/14)</name>
    <name type="common">Lettuce bottom rot fungus</name>
    <name type="synonym">Rhizoctonia solani</name>
    <dbReference type="NCBI Taxonomy" id="1108050"/>
    <lineage>
        <taxon>Eukaryota</taxon>
        <taxon>Fungi</taxon>
        <taxon>Dikarya</taxon>
        <taxon>Basidiomycota</taxon>
        <taxon>Agaricomycotina</taxon>
        <taxon>Agaricomycetes</taxon>
        <taxon>Cantharellales</taxon>
        <taxon>Ceratobasidiaceae</taxon>
        <taxon>Rhizoctonia</taxon>
        <taxon>Rhizoctonia solani AG-1</taxon>
    </lineage>
</organism>
<proteinExistence type="predicted"/>
<evidence type="ECO:0000313" key="7">
    <source>
        <dbReference type="EMBL" id="CEL52447.1"/>
    </source>
</evidence>
<dbReference type="STRING" id="1108050.A0A0B7F881"/>
<gene>
    <name evidence="7" type="ORF">RSOLAG1IB_00988</name>
</gene>
<dbReference type="InterPro" id="IPR045851">
    <property type="entry name" value="AMP-bd_C_sf"/>
</dbReference>
<evidence type="ECO:0000256" key="5">
    <source>
        <dbReference type="SAM" id="MobiDB-lite"/>
    </source>
</evidence>
<evidence type="ECO:0000259" key="6">
    <source>
        <dbReference type="PROSITE" id="PS50075"/>
    </source>
</evidence>
<dbReference type="InterPro" id="IPR010071">
    <property type="entry name" value="AA_adenyl_dom"/>
</dbReference>
<dbReference type="SMART" id="SM00823">
    <property type="entry name" value="PKS_PP"/>
    <property type="match status" value="1"/>
</dbReference>
<dbReference type="NCBIfam" id="TIGR01733">
    <property type="entry name" value="AA-adenyl-dom"/>
    <property type="match status" value="1"/>
</dbReference>
<feature type="domain" description="Carrier" evidence="6">
    <location>
        <begin position="1888"/>
        <end position="1961"/>
    </location>
</feature>
<evidence type="ECO:0000256" key="2">
    <source>
        <dbReference type="ARBA" id="ARBA00022553"/>
    </source>
</evidence>
<dbReference type="SUPFAM" id="SSF52777">
    <property type="entry name" value="CoA-dependent acyltransferases"/>
    <property type="match status" value="7"/>
</dbReference>
<dbReference type="Gene3D" id="3.40.50.12780">
    <property type="entry name" value="N-terminal domain of ligase-like"/>
    <property type="match status" value="1"/>
</dbReference>
<dbReference type="SUPFAM" id="SSF56801">
    <property type="entry name" value="Acetyl-CoA synthetase-like"/>
    <property type="match status" value="1"/>
</dbReference>
<dbReference type="PROSITE" id="PS50075">
    <property type="entry name" value="CARRIER"/>
    <property type="match status" value="1"/>
</dbReference>
<name>A0A0B7F881_THACB</name>
<feature type="region of interest" description="Disordered" evidence="5">
    <location>
        <begin position="1300"/>
        <end position="1329"/>
    </location>
</feature>
<feature type="region of interest" description="Disordered" evidence="5">
    <location>
        <begin position="1846"/>
        <end position="1882"/>
    </location>
</feature>
<dbReference type="GO" id="GO:0044550">
    <property type="term" value="P:secondary metabolite biosynthetic process"/>
    <property type="evidence" value="ECO:0007669"/>
    <property type="project" value="TreeGrafter"/>
</dbReference>
<dbReference type="GO" id="GO:0043041">
    <property type="term" value="P:amino acid activation for nonribosomal peptide biosynthetic process"/>
    <property type="evidence" value="ECO:0007669"/>
    <property type="project" value="TreeGrafter"/>
</dbReference>
<evidence type="ECO:0000313" key="8">
    <source>
        <dbReference type="Proteomes" id="UP000059188"/>
    </source>
</evidence>
<dbReference type="InterPro" id="IPR000873">
    <property type="entry name" value="AMP-dep_synth/lig_dom"/>
</dbReference>
<protein>
    <recommendedName>
        <fullName evidence="6">Carrier domain-containing protein</fullName>
    </recommendedName>
</protein>
<dbReference type="Gene3D" id="3.30.300.30">
    <property type="match status" value="1"/>
</dbReference>
<dbReference type="Pfam" id="PF00501">
    <property type="entry name" value="AMP-binding"/>
    <property type="match status" value="1"/>
</dbReference>